<dbReference type="InterPro" id="IPR050706">
    <property type="entry name" value="Cyclic-di-GMP_PDE-like"/>
</dbReference>
<dbReference type="InterPro" id="IPR000160">
    <property type="entry name" value="GGDEF_dom"/>
</dbReference>
<dbReference type="Gene3D" id="3.20.20.450">
    <property type="entry name" value="EAL domain"/>
    <property type="match status" value="1"/>
</dbReference>
<dbReference type="SMART" id="SM00267">
    <property type="entry name" value="GGDEF"/>
    <property type="match status" value="1"/>
</dbReference>
<keyword evidence="1" id="KW-0812">Transmembrane</keyword>
<evidence type="ECO:0008006" key="6">
    <source>
        <dbReference type="Google" id="ProtNLM"/>
    </source>
</evidence>
<dbReference type="Pfam" id="PF00563">
    <property type="entry name" value="EAL"/>
    <property type="match status" value="1"/>
</dbReference>
<dbReference type="InterPro" id="IPR043128">
    <property type="entry name" value="Rev_trsase/Diguanyl_cyclase"/>
</dbReference>
<sequence>MKKMARAADPVTPHAFSGDLSLGMSLLLLMAGLMTPLGFPLTPWLTYPVLVLPMFFFMLNGLVRGTLFSLLFLGLFYFEVSFLLPYSSSGVYTVELRLISAMILVNIPAAWLQQRYRNRGNRHLARLLYSDQLTGLPNRNQLIKDVQHIRTPILFLINIDDFKEINDVFSPKAGDTILRELAELIQSVIRDLPCSYYKLTADEFALLFENSGDFSTRQQLSILAETLSSRIAAQEFSIDESEIRLRVSIGIGDSRINENDNVLAQADMALKTAKKIHKPYLFFTQTIDTRENYHKNIHSLKVLTEALEHNRIVPYYMAIINSNTGQPESYECLARLIDPDGVVYPPHFFLEISKKARLYSLITRMVFRKAADYFNDLPYQFTVNISMDDMDDPETVSTILEILETHPKLHNRVIFEILESESINNYPQVMTFIQLVKTYGCKIAIDDFGSGYSNFENVSRLRVDYLKINGALVRNIVRSPQNRFIVENIHNFAVGLGIKTVAEYVEDESILQHLKRMKIDYLQGYYFGAPAEDILPVSEDRLLQTLK</sequence>
<dbReference type="Gene3D" id="3.30.70.270">
    <property type="match status" value="1"/>
</dbReference>
<evidence type="ECO:0000313" key="5">
    <source>
        <dbReference type="Proteomes" id="UP000192343"/>
    </source>
</evidence>
<comment type="caution">
    <text evidence="4">The sequence shown here is derived from an EMBL/GenBank/DDBJ whole genome shotgun (WGS) entry which is preliminary data.</text>
</comment>
<dbReference type="STRING" id="1963862.B4O97_07025"/>
<organism evidence="4 5">
    <name type="scientific">Marispirochaeta aestuarii</name>
    <dbReference type="NCBI Taxonomy" id="1963862"/>
    <lineage>
        <taxon>Bacteria</taxon>
        <taxon>Pseudomonadati</taxon>
        <taxon>Spirochaetota</taxon>
        <taxon>Spirochaetia</taxon>
        <taxon>Spirochaetales</taxon>
        <taxon>Spirochaetaceae</taxon>
        <taxon>Marispirochaeta</taxon>
    </lineage>
</organism>
<dbReference type="Proteomes" id="UP000192343">
    <property type="component" value="Unassembled WGS sequence"/>
</dbReference>
<dbReference type="CDD" id="cd01948">
    <property type="entry name" value="EAL"/>
    <property type="match status" value="1"/>
</dbReference>
<evidence type="ECO:0000313" key="4">
    <source>
        <dbReference type="EMBL" id="ORC36335.1"/>
    </source>
</evidence>
<proteinExistence type="predicted"/>
<dbReference type="PANTHER" id="PTHR33121">
    <property type="entry name" value="CYCLIC DI-GMP PHOSPHODIESTERASE PDEF"/>
    <property type="match status" value="1"/>
</dbReference>
<dbReference type="InterPro" id="IPR029787">
    <property type="entry name" value="Nucleotide_cyclase"/>
</dbReference>
<reference evidence="4 5" key="1">
    <citation type="submission" date="2017-03" db="EMBL/GenBank/DDBJ databases">
        <title>Draft Genome sequence of Marispirochaeta sp. strain JC444.</title>
        <authorList>
            <person name="Shivani Y."/>
            <person name="Subhash Y."/>
            <person name="Sasikala C."/>
            <person name="Ramana C."/>
        </authorList>
    </citation>
    <scope>NUCLEOTIDE SEQUENCE [LARGE SCALE GENOMIC DNA]</scope>
    <source>
        <strain evidence="4 5">JC444</strain>
    </source>
</reference>
<feature type="transmembrane region" description="Helical" evidence="1">
    <location>
        <begin position="45"/>
        <end position="63"/>
    </location>
</feature>
<dbReference type="SMART" id="SM00052">
    <property type="entry name" value="EAL"/>
    <property type="match status" value="1"/>
</dbReference>
<keyword evidence="1" id="KW-0472">Membrane</keyword>
<dbReference type="PROSITE" id="PS50887">
    <property type="entry name" value="GGDEF"/>
    <property type="match status" value="1"/>
</dbReference>
<accession>A0A1Y1RZV8</accession>
<dbReference type="Pfam" id="PF00990">
    <property type="entry name" value="GGDEF"/>
    <property type="match status" value="1"/>
</dbReference>
<dbReference type="GO" id="GO:0071111">
    <property type="term" value="F:cyclic-guanylate-specific phosphodiesterase activity"/>
    <property type="evidence" value="ECO:0007669"/>
    <property type="project" value="InterPro"/>
</dbReference>
<evidence type="ECO:0000256" key="1">
    <source>
        <dbReference type="SAM" id="Phobius"/>
    </source>
</evidence>
<dbReference type="NCBIfam" id="TIGR00254">
    <property type="entry name" value="GGDEF"/>
    <property type="match status" value="1"/>
</dbReference>
<feature type="transmembrane region" description="Helical" evidence="1">
    <location>
        <begin position="20"/>
        <end position="39"/>
    </location>
</feature>
<dbReference type="EMBL" id="MWQY01000006">
    <property type="protein sequence ID" value="ORC36335.1"/>
    <property type="molecule type" value="Genomic_DNA"/>
</dbReference>
<evidence type="ECO:0000259" key="3">
    <source>
        <dbReference type="PROSITE" id="PS50887"/>
    </source>
</evidence>
<name>A0A1Y1RZV8_9SPIO</name>
<dbReference type="PROSITE" id="PS50883">
    <property type="entry name" value="EAL"/>
    <property type="match status" value="1"/>
</dbReference>
<evidence type="ECO:0000259" key="2">
    <source>
        <dbReference type="PROSITE" id="PS50883"/>
    </source>
</evidence>
<dbReference type="InterPro" id="IPR035919">
    <property type="entry name" value="EAL_sf"/>
</dbReference>
<dbReference type="CDD" id="cd01949">
    <property type="entry name" value="GGDEF"/>
    <property type="match status" value="1"/>
</dbReference>
<dbReference type="PANTHER" id="PTHR33121:SF71">
    <property type="entry name" value="OXYGEN SENSOR PROTEIN DOSP"/>
    <property type="match status" value="1"/>
</dbReference>
<dbReference type="AlphaFoldDB" id="A0A1Y1RZV8"/>
<dbReference type="SUPFAM" id="SSF141868">
    <property type="entry name" value="EAL domain-like"/>
    <property type="match status" value="1"/>
</dbReference>
<dbReference type="SUPFAM" id="SSF55073">
    <property type="entry name" value="Nucleotide cyclase"/>
    <property type="match status" value="1"/>
</dbReference>
<feature type="transmembrane region" description="Helical" evidence="1">
    <location>
        <begin position="70"/>
        <end position="88"/>
    </location>
</feature>
<feature type="domain" description="GGDEF" evidence="3">
    <location>
        <begin position="150"/>
        <end position="286"/>
    </location>
</feature>
<dbReference type="InterPro" id="IPR001633">
    <property type="entry name" value="EAL_dom"/>
</dbReference>
<protein>
    <recommendedName>
        <fullName evidence="6">GGDEF-domain containing protein</fullName>
    </recommendedName>
</protein>
<keyword evidence="1" id="KW-1133">Transmembrane helix</keyword>
<keyword evidence="5" id="KW-1185">Reference proteome</keyword>
<feature type="domain" description="EAL" evidence="2">
    <location>
        <begin position="296"/>
        <end position="544"/>
    </location>
</feature>
<gene>
    <name evidence="4" type="ORF">B4O97_07025</name>
</gene>